<keyword evidence="3" id="KW-0694">RNA-binding</keyword>
<feature type="region of interest" description="Disordered" evidence="7">
    <location>
        <begin position="825"/>
        <end position="854"/>
    </location>
</feature>
<dbReference type="EMBL" id="SRQM01000002">
    <property type="protein sequence ID" value="KAG6123669.1"/>
    <property type="molecule type" value="Genomic_DNA"/>
</dbReference>
<comment type="subcellular location">
    <subcellularLocation>
        <location evidence="1">Nucleus</location>
    </subcellularLocation>
</comment>
<gene>
    <name evidence="9" type="ORF">E4U13_002298</name>
</gene>
<dbReference type="Proteomes" id="UP000732380">
    <property type="component" value="Unassembled WGS sequence"/>
</dbReference>
<feature type="region of interest" description="Disordered" evidence="7">
    <location>
        <begin position="1086"/>
        <end position="1252"/>
    </location>
</feature>
<feature type="region of interest" description="Disordered" evidence="7">
    <location>
        <begin position="865"/>
        <end position="884"/>
    </location>
</feature>
<dbReference type="InterPro" id="IPR015943">
    <property type="entry name" value="WD40/YVTN_repeat-like_dom_sf"/>
</dbReference>
<feature type="compositionally biased region" description="Basic and acidic residues" evidence="7">
    <location>
        <begin position="1152"/>
        <end position="1171"/>
    </location>
</feature>
<evidence type="ECO:0000259" key="8">
    <source>
        <dbReference type="Pfam" id="PF23774"/>
    </source>
</evidence>
<accession>A0A9P7U281</accession>
<evidence type="ECO:0000313" key="9">
    <source>
        <dbReference type="EMBL" id="KAG6123669.1"/>
    </source>
</evidence>
<proteinExistence type="predicted"/>
<dbReference type="Pfam" id="PF23774">
    <property type="entry name" value="TPR_GEMI5"/>
    <property type="match status" value="1"/>
</dbReference>
<feature type="compositionally biased region" description="Basic and acidic residues" evidence="7">
    <location>
        <begin position="917"/>
        <end position="931"/>
    </location>
</feature>
<feature type="compositionally biased region" description="Pro residues" evidence="7">
    <location>
        <begin position="1422"/>
        <end position="1433"/>
    </location>
</feature>
<feature type="compositionally biased region" description="Basic and acidic residues" evidence="7">
    <location>
        <begin position="1189"/>
        <end position="1199"/>
    </location>
</feature>
<dbReference type="PANTHER" id="PTHR15528:SF11">
    <property type="entry name" value="FI18188P1"/>
    <property type="match status" value="1"/>
</dbReference>
<evidence type="ECO:0000256" key="3">
    <source>
        <dbReference type="ARBA" id="ARBA00022884"/>
    </source>
</evidence>
<feature type="compositionally biased region" description="Basic and acidic residues" evidence="7">
    <location>
        <begin position="1224"/>
        <end position="1250"/>
    </location>
</feature>
<evidence type="ECO:0000256" key="7">
    <source>
        <dbReference type="SAM" id="MobiDB-lite"/>
    </source>
</evidence>
<dbReference type="GO" id="GO:0005634">
    <property type="term" value="C:nucleus"/>
    <property type="evidence" value="ECO:0007669"/>
    <property type="project" value="UniProtKB-SubCell"/>
</dbReference>
<feature type="region of interest" description="Disordered" evidence="7">
    <location>
        <begin position="349"/>
        <end position="475"/>
    </location>
</feature>
<dbReference type="GO" id="GO:0003723">
    <property type="term" value="F:RNA binding"/>
    <property type="evidence" value="ECO:0007669"/>
    <property type="project" value="UniProtKB-KW"/>
</dbReference>
<feature type="region of interest" description="Disordered" evidence="7">
    <location>
        <begin position="743"/>
        <end position="762"/>
    </location>
</feature>
<dbReference type="FunFam" id="2.130.10.10:FF:000577">
    <property type="entry name" value="WD domain G-beta repeat protein"/>
    <property type="match status" value="1"/>
</dbReference>
<keyword evidence="10" id="KW-1185">Reference proteome</keyword>
<feature type="region of interest" description="Disordered" evidence="7">
    <location>
        <begin position="1370"/>
        <end position="1433"/>
    </location>
</feature>
<evidence type="ECO:0000256" key="1">
    <source>
        <dbReference type="ARBA" id="ARBA00004123"/>
    </source>
</evidence>
<evidence type="ECO:0000256" key="5">
    <source>
        <dbReference type="ARBA" id="ARBA00023163"/>
    </source>
</evidence>
<dbReference type="GO" id="GO:0003712">
    <property type="term" value="F:transcription coregulator activity"/>
    <property type="evidence" value="ECO:0007669"/>
    <property type="project" value="InterPro"/>
</dbReference>
<feature type="domain" description="Gem-associated protein 5 TPR" evidence="8">
    <location>
        <begin position="562"/>
        <end position="717"/>
    </location>
</feature>
<dbReference type="Gene3D" id="2.130.10.10">
    <property type="entry name" value="YVTN repeat-like/Quinoprotein amine dehydrogenase"/>
    <property type="match status" value="1"/>
</dbReference>
<feature type="region of interest" description="Disordered" evidence="7">
    <location>
        <begin position="1"/>
        <end position="23"/>
    </location>
</feature>
<feature type="compositionally biased region" description="Polar residues" evidence="7">
    <location>
        <begin position="488"/>
        <end position="497"/>
    </location>
</feature>
<feature type="region of interest" description="Disordered" evidence="7">
    <location>
        <begin position="488"/>
        <end position="516"/>
    </location>
</feature>
<organism evidence="9 10">
    <name type="scientific">Claviceps humidiphila</name>
    <dbReference type="NCBI Taxonomy" id="1294629"/>
    <lineage>
        <taxon>Eukaryota</taxon>
        <taxon>Fungi</taxon>
        <taxon>Dikarya</taxon>
        <taxon>Ascomycota</taxon>
        <taxon>Pezizomycotina</taxon>
        <taxon>Sordariomycetes</taxon>
        <taxon>Hypocreomycetidae</taxon>
        <taxon>Hypocreales</taxon>
        <taxon>Clavicipitaceae</taxon>
        <taxon>Claviceps</taxon>
    </lineage>
</organism>
<dbReference type="InterPro" id="IPR036322">
    <property type="entry name" value="WD40_repeat_dom_sf"/>
</dbReference>
<evidence type="ECO:0000256" key="4">
    <source>
        <dbReference type="ARBA" id="ARBA00023015"/>
    </source>
</evidence>
<dbReference type="SUPFAM" id="SSF50978">
    <property type="entry name" value="WD40 repeat-like"/>
    <property type="match status" value="1"/>
</dbReference>
<feature type="region of interest" description="Disordered" evidence="7">
    <location>
        <begin position="1328"/>
        <end position="1358"/>
    </location>
</feature>
<keyword evidence="4" id="KW-0805">Transcription regulation</keyword>
<keyword evidence="6" id="KW-0539">Nucleus</keyword>
<feature type="region of interest" description="Disordered" evidence="7">
    <location>
        <begin position="1007"/>
        <end position="1065"/>
    </location>
</feature>
<feature type="compositionally biased region" description="Low complexity" evidence="7">
    <location>
        <begin position="412"/>
        <end position="423"/>
    </location>
</feature>
<feature type="compositionally biased region" description="Low complexity" evidence="7">
    <location>
        <begin position="463"/>
        <end position="473"/>
    </location>
</feature>
<name>A0A9P7U281_9HYPO</name>
<dbReference type="InterPro" id="IPR034605">
    <property type="entry name" value="PGC-1"/>
</dbReference>
<feature type="compositionally biased region" description="Polar residues" evidence="7">
    <location>
        <begin position="825"/>
        <end position="836"/>
    </location>
</feature>
<feature type="compositionally biased region" description="Basic residues" evidence="7">
    <location>
        <begin position="1521"/>
        <end position="1533"/>
    </location>
</feature>
<keyword evidence="2" id="KW-0597">Phosphoprotein</keyword>
<feature type="compositionally biased region" description="Basic residues" evidence="7">
    <location>
        <begin position="499"/>
        <end position="511"/>
    </location>
</feature>
<comment type="caution">
    <text evidence="9">The sequence shown here is derived from an EMBL/GenBank/DDBJ whole genome shotgun (WGS) entry which is preliminary data.</text>
</comment>
<feature type="region of interest" description="Disordered" evidence="7">
    <location>
        <begin position="1281"/>
        <end position="1307"/>
    </location>
</feature>
<dbReference type="InterPro" id="IPR056421">
    <property type="entry name" value="TPR_GEMI5"/>
</dbReference>
<reference evidence="9 10" key="1">
    <citation type="journal article" date="2020" name="bioRxiv">
        <title>Whole genome comparisons of ergot fungi reveals the divergence and evolution of species within the genus Claviceps are the result of varying mechanisms driving genome evolution and host range expansion.</title>
        <authorList>
            <person name="Wyka S.A."/>
            <person name="Mondo S.J."/>
            <person name="Liu M."/>
            <person name="Dettman J."/>
            <person name="Nalam V."/>
            <person name="Broders K.D."/>
        </authorList>
    </citation>
    <scope>NUCLEOTIDE SEQUENCE [LARGE SCALE GENOMIC DNA]</scope>
    <source>
        <strain evidence="9 10">LM576</strain>
    </source>
</reference>
<keyword evidence="5" id="KW-0804">Transcription</keyword>
<evidence type="ECO:0000313" key="10">
    <source>
        <dbReference type="Proteomes" id="UP000732380"/>
    </source>
</evidence>
<evidence type="ECO:0000256" key="6">
    <source>
        <dbReference type="ARBA" id="ARBA00023242"/>
    </source>
</evidence>
<feature type="compositionally biased region" description="Low complexity" evidence="7">
    <location>
        <begin position="951"/>
        <end position="962"/>
    </location>
</feature>
<evidence type="ECO:0000256" key="2">
    <source>
        <dbReference type="ARBA" id="ARBA00022553"/>
    </source>
</evidence>
<dbReference type="PANTHER" id="PTHR15528">
    <property type="entry name" value="PEROXISOME PROLIFERATOR ACTIVATED RECEPTOR GAMMA COACTIVATOR 1 PGC-1 -RELATED"/>
    <property type="match status" value="1"/>
</dbReference>
<sequence length="1593" mass="173132">MSTSSRNCTTRSSGRSSTARGERVQDEATLVSVQDLRLLEPCAATASMFLYAQGSSVICCHHDTLAIERSFTAHSEEVQLLAVDNQSETGGGRLVVSYDAGQTAIVWDLMTGEEVARFRSFEPLTVAVWMSNGNVAFGNAQGNIILFEPTTSEHIFSRTIDQIAVTSLAPSADCRTFAIGYQNGSLLLASLQPRFTILHNLTTATTPSPIVTLAWHASSSRQKSDMLAVQTHDGDLRVWSVAKSYSADDPAKVVRFLQRTENSMSSPNWMAWSKNGRIIQFSDSRTLSWDVRTKYVTSDSIPTLEHVRGMAVYGPGATLFTVGRAGTVQQFDLNSPSIIVANVQHPTSLLPPSPPNSIEEPGATTTSAHSITAVPTSESDSSSVPFEVGVSGSEEDGVPPFSRFSRRQNLQSSAGEASNGSASPISGRIGMPSLSNSSAGSRTPDIHPGSVRSKGMTENTHISAGSSLGSSALGRRDLGSHALDYTMPSTSAASLTPSHCRRGPSRLRHQVPRSPDDNTVIVNDLLMFTRTRLSDLSYQNPMNTHKPCLTNDDLREQMLSTIFGWHEPIEDLIRDEMARHPALSTNRILLSKWLGDMEADFMVRSSDNMTSSDWMILALSGINGQQPQQNLVRAYVQRLLEIGDIHVAVTMMLGMGDYHDAIEIYVSHKRYMEALILACLAFPGVWERQAAIIRRWGEWAVQNGQQSLAIRCFTCTNQESTEPWRSPSAVQLNFQRTISNSSNMPDILSPPLSPPRVERGPQRTIAKTSTLKLITSFDDTTQDCKFYLPGGDGQTPIAAGVTPIAESAISPAGNEATTAFLFPSSRSRFNTPTSARPSAASYSRGRLPSIGETLPDLNRDALEATEKAGQASKQNRAGGHSCTSSADQVNLAAGISFQRAATASPMMTRNDVQTRMQEGRPNHRNGSRDRIPGGVDLQVSTSEQRSIADIASPEPSGASSSSTRYHWPSRRGGSGSVADSMASTWSADRNMQASQKQCEEYIHGVEAAHSTYSREPSRGRNGGRPETTMSREASEERGRSSTRECGRSKRSPTSPLPMSPEDLANLSTPQYVNIGEPMNAWELSAQNVQPGDRATSRCSQRRIPDGQSSHSLALGIRGRSRGHEEVHHHQQRTSPSAASPPFPYAALNYHGPEVEEAKVEQRSFGANDHRSGSRGIGSAVDSSFGTQRQRSESRGREAAEALDTLPPMNQDHHRHHVRATSTDHAGDLRQMKDRQRRREQAARDLEERRKSLAMRSQVPVIPHPNEFQNPATRVGIEMQDPTRRADVPPRCATEPPRGMNGRKGPPLGLPATPMVMKLMMGFGNSTKVGREAQAPEQSPISPHGGQAETLSQDSPNEEGAAGELMLLPSTVYQPPPRKLGIARSMSAPVPDEPHRVRYGRKASTSDDAMKQPRRGQFQDEFPSPPSPPAPTTPPRLQELAHLLVPPPPPVAPLPQIPRRRPSNALQSGMIEVVMDANGNVPVTAAPNDGLVPVLATPTPPRGRNRGRSVGEGSFAGQVPRAGHHTRSASHHMRSASWSRKDPGSSIDATYHQRTLRSPDAGAPRPVFYPDVFRSPIEHAGNHLPTGLDRSEMI</sequence>
<feature type="compositionally biased region" description="Polar residues" evidence="7">
    <location>
        <begin position="363"/>
        <end position="384"/>
    </location>
</feature>
<dbReference type="GO" id="GO:0045944">
    <property type="term" value="P:positive regulation of transcription by RNA polymerase II"/>
    <property type="evidence" value="ECO:0007669"/>
    <property type="project" value="TreeGrafter"/>
</dbReference>
<protein>
    <recommendedName>
        <fullName evidence="8">Gem-associated protein 5 TPR domain-containing protein</fullName>
    </recommendedName>
</protein>
<feature type="region of interest" description="Disordered" evidence="7">
    <location>
        <begin position="1491"/>
        <end position="1546"/>
    </location>
</feature>
<feature type="region of interest" description="Disordered" evidence="7">
    <location>
        <begin position="915"/>
        <end position="980"/>
    </location>
</feature>
<feature type="compositionally biased region" description="Polar residues" evidence="7">
    <location>
        <begin position="871"/>
        <end position="884"/>
    </location>
</feature>
<feature type="compositionally biased region" description="Low complexity" evidence="7">
    <location>
        <begin position="1"/>
        <end position="19"/>
    </location>
</feature>
<feature type="compositionally biased region" description="Basic and acidic residues" evidence="7">
    <location>
        <begin position="1032"/>
        <end position="1047"/>
    </location>
</feature>